<keyword evidence="1" id="KW-0812">Transmembrane</keyword>
<sequence length="209" mass="24097">MAGEILYIKIERRVRVESKEVNLGDIASLECKNKNILNRLKTLKVLQLDTNKTRQEVVSIMKVISLIHKVVPDLQVENQGEKDFILYYGEQNQKNEIKKWLKTIFITLIVFFGAMFTIMTFHNDVNLTGVFKNIYFLVMNKKPDGFSVLEISYSIGLAVGIIVFFNHLGGKFLTSDPTPMQVEMKTYEEEVDKTIIEEKNRKGIDIDVD</sequence>
<dbReference type="RefSeq" id="WP_115482046.1">
    <property type="nucleotide sequence ID" value="NZ_QRCT01000028.1"/>
</dbReference>
<protein>
    <submittedName>
        <fullName evidence="3">Stage V sporulation protein AA</fullName>
    </submittedName>
</protein>
<dbReference type="Pfam" id="PF12164">
    <property type="entry name" value="SporV_AA"/>
    <property type="match status" value="1"/>
</dbReference>
<keyword evidence="4" id="KW-1185">Reference proteome</keyword>
<dbReference type="EMBL" id="QRCT01000028">
    <property type="protein sequence ID" value="RDU23377.1"/>
    <property type="molecule type" value="Genomic_DNA"/>
</dbReference>
<dbReference type="OrthoDB" id="9782754at2"/>
<feature type="transmembrane region" description="Helical" evidence="1">
    <location>
        <begin position="100"/>
        <end position="121"/>
    </location>
</feature>
<dbReference type="Proteomes" id="UP000255036">
    <property type="component" value="Unassembled WGS sequence"/>
</dbReference>
<evidence type="ECO:0000259" key="2">
    <source>
        <dbReference type="Pfam" id="PF12164"/>
    </source>
</evidence>
<evidence type="ECO:0000313" key="3">
    <source>
        <dbReference type="EMBL" id="RDU23377.1"/>
    </source>
</evidence>
<comment type="caution">
    <text evidence="3">The sequence shown here is derived from an EMBL/GenBank/DDBJ whole genome shotgun (WGS) entry which is preliminary data.</text>
</comment>
<organism evidence="3 4">
    <name type="scientific">Anaerosacchariphilus polymeriproducens</name>
    <dbReference type="NCBI Taxonomy" id="1812858"/>
    <lineage>
        <taxon>Bacteria</taxon>
        <taxon>Bacillati</taxon>
        <taxon>Bacillota</taxon>
        <taxon>Clostridia</taxon>
        <taxon>Lachnospirales</taxon>
        <taxon>Lachnospiraceae</taxon>
        <taxon>Anaerosacchariphilus</taxon>
    </lineage>
</organism>
<accession>A0A371AUY3</accession>
<evidence type="ECO:0000256" key="1">
    <source>
        <dbReference type="SAM" id="Phobius"/>
    </source>
</evidence>
<dbReference type="Gene3D" id="2.60.480.10">
    <property type="entry name" value="eubacterium ventriosum atcc domain"/>
    <property type="match status" value="1"/>
</dbReference>
<feature type="transmembrane region" description="Helical" evidence="1">
    <location>
        <begin position="145"/>
        <end position="165"/>
    </location>
</feature>
<keyword evidence="1" id="KW-1133">Transmembrane helix</keyword>
<dbReference type="InterPro" id="IPR038548">
    <property type="entry name" value="SporV_AA_N_sf"/>
</dbReference>
<keyword evidence="1" id="KW-0472">Membrane</keyword>
<dbReference type="InterPro" id="IPR021997">
    <property type="entry name" value="SporV_AA"/>
</dbReference>
<proteinExistence type="predicted"/>
<reference evidence="3 4" key="1">
    <citation type="submission" date="2018-07" db="EMBL/GenBank/DDBJ databases">
        <title>Anaerosacharophilus polymeroproducens gen. nov. sp. nov., an anaerobic bacterium isolated from salt field.</title>
        <authorList>
            <person name="Kim W."/>
            <person name="Yang S.-H."/>
            <person name="Oh J."/>
            <person name="Lee J.-H."/>
            <person name="Kwon K.K."/>
        </authorList>
    </citation>
    <scope>NUCLEOTIDE SEQUENCE [LARGE SCALE GENOMIC DNA]</scope>
    <source>
        <strain evidence="3 4">MCWD5</strain>
    </source>
</reference>
<evidence type="ECO:0000313" key="4">
    <source>
        <dbReference type="Proteomes" id="UP000255036"/>
    </source>
</evidence>
<dbReference type="AlphaFoldDB" id="A0A371AUY3"/>
<gene>
    <name evidence="3" type="ORF">DWV06_09995</name>
</gene>
<feature type="domain" description="Stage V sporulation protein AA" evidence="2">
    <location>
        <begin position="4"/>
        <end position="90"/>
    </location>
</feature>
<name>A0A371AUY3_9FIRM</name>